<dbReference type="InterPro" id="IPR020459">
    <property type="entry name" value="AMP-binding"/>
</dbReference>
<dbReference type="SUPFAM" id="SSF47336">
    <property type="entry name" value="ACP-like"/>
    <property type="match status" value="2"/>
</dbReference>
<dbReference type="PANTHER" id="PTHR45527:SF10">
    <property type="entry name" value="PYOCHELIN SYNTHASE PCHF"/>
    <property type="match status" value="1"/>
</dbReference>
<dbReference type="SUPFAM" id="SSF56801">
    <property type="entry name" value="Acetyl-CoA synthetase-like"/>
    <property type="match status" value="1"/>
</dbReference>
<dbReference type="InterPro" id="IPR036736">
    <property type="entry name" value="ACP-like_sf"/>
</dbReference>
<evidence type="ECO:0000313" key="7">
    <source>
        <dbReference type="EMBL" id="MDC7788194.1"/>
    </source>
</evidence>
<keyword evidence="2" id="KW-0596">Phosphopantetheine</keyword>
<proteinExistence type="predicted"/>
<dbReference type="Pfam" id="PF00501">
    <property type="entry name" value="AMP-binding"/>
    <property type="match status" value="1"/>
</dbReference>
<accession>A0ABT5JFW4</accession>
<reference evidence="7" key="2">
    <citation type="submission" date="2023-02" db="EMBL/GenBank/DDBJ databases">
        <authorList>
            <person name="Rayyan A."/>
            <person name="Meyer T."/>
            <person name="Kyndt J.A."/>
        </authorList>
    </citation>
    <scope>NUCLEOTIDE SEQUENCE</scope>
    <source>
        <strain evidence="7">DSM 9987</strain>
    </source>
</reference>
<keyword evidence="8" id="KW-1185">Reference proteome</keyword>
<dbReference type="InterPro" id="IPR025110">
    <property type="entry name" value="AMP-bd_C"/>
</dbReference>
<evidence type="ECO:0000256" key="5">
    <source>
        <dbReference type="SAM" id="MobiDB-lite"/>
    </source>
</evidence>
<dbReference type="InterPro" id="IPR000873">
    <property type="entry name" value="AMP-dep_synth/lig_dom"/>
</dbReference>
<evidence type="ECO:0000256" key="2">
    <source>
        <dbReference type="ARBA" id="ARBA00022450"/>
    </source>
</evidence>
<comment type="caution">
    <text evidence="7">The sequence shown here is derived from an EMBL/GenBank/DDBJ whole genome shotgun (WGS) entry which is preliminary data.</text>
</comment>
<evidence type="ECO:0000256" key="1">
    <source>
        <dbReference type="ARBA" id="ARBA00004924"/>
    </source>
</evidence>
<dbReference type="Gene3D" id="3.30.300.30">
    <property type="match status" value="1"/>
</dbReference>
<dbReference type="PANTHER" id="PTHR45527">
    <property type="entry name" value="NONRIBOSOMAL PEPTIDE SYNTHETASE"/>
    <property type="match status" value="1"/>
</dbReference>
<dbReference type="InterPro" id="IPR029058">
    <property type="entry name" value="AB_hydrolase_fold"/>
</dbReference>
<dbReference type="PROSITE" id="PS50075">
    <property type="entry name" value="CARRIER"/>
    <property type="match status" value="2"/>
</dbReference>
<dbReference type="NCBIfam" id="TIGR01733">
    <property type="entry name" value="AA-adenyl-dom"/>
    <property type="match status" value="1"/>
</dbReference>
<dbReference type="PRINTS" id="PR00154">
    <property type="entry name" value="AMPBINDING"/>
</dbReference>
<dbReference type="InterPro" id="IPR020806">
    <property type="entry name" value="PKS_PP-bd"/>
</dbReference>
<dbReference type="CDD" id="cd19535">
    <property type="entry name" value="Cyc_NRPS"/>
    <property type="match status" value="1"/>
</dbReference>
<dbReference type="Gene3D" id="3.30.559.10">
    <property type="entry name" value="Chloramphenicol acetyltransferase-like domain"/>
    <property type="match status" value="1"/>
</dbReference>
<sequence length="1217" mass="130121">MDIRDEHAPDGGAALPGTAPDLDSIDGLCGWLARATGVDPCEIEPDVPMLELGVDSITVMRLATACARQGVTVTFAELMREPTVTAWVKIIAARRASGSLAGDTPNAVAPPAADAVPAADDAASSSVDDPHAPFPLTDVQRAYWLGRSDLFELGRVAAHGYAEIEAGLLDLDRLERALDATIARHPMLRAVVGSDGTQRVLASVPRYRIARGDWRGLAEADAEQRLLDTRQAMEAAVLPAERWPLFDIRASLLPGERTVLHVGFDVLIIDLASLERWMTEWRAEYDEPGRLGRAAPTARFADYVRRIATLRAELAGTRARAYWDARRSTLPPCPDLPLARDPAEIDVSRFVRRQATIAPGDWLVLKHRAAQEGLTPSSLLLAVYAQALAQWSRSRHFTINLTLFNRDLAGPGFEETLGDFTSLVLVEADLRPCEGFSAAARHIQSQLWCDLDHRLVSGVEVMARSAERQRAPRRATMPVVFTSGVGIGGYLEAFERFGRLRHGATQTPQTWIDYQVVEYRGGVRLIWDSVDALFPDGLIGDLFAAHTGLLRRLVATPEAWTTPVPALRPPAQAARAAAANRTGRPVAAGLLHAPFVEQARLRPEAVAVVAPDRTLTYAALDRASDRLAQALLDAVPLGPGRLVAVCLPSGWRRIVAVLAVLKAGAAYVPLDPAAPPLRLRGLMATTRAAVVLAAPGDALPWAAGVGALAVDDALLDDALLDGAEVAAVAAPAAPEDLAYVIFTSGSTGEPKGVMIEHRAALNTVLDVAARYRIGADDRVLAVSALTFDLSVFDIFGVLAAGGALVLPAPDETTDPAAWARLIGAHRVTVWNSVPALMRLLVDHLRDHDALAVLERLRVVLLSGDWLPLPLAREIAALPGTRRFVCLGGATEAAIWSIAQPIDAVPPDWPSVPYGCPLANQSVHVLDGQLAPRPDWVPGDLYIGGAGLARGYWEDAARTAASFLIHPETGERLYRTGDLGCRLPDGSIRFLGREDDQVKVNGLRVELGEIESALCHDERIRQAAALVIRSAEGDRLVAFVVDGGDAAEVDAAGVGPVDGEAVRVALRERLPAALIPTTVHRIAALPLTRNGKIDRAALLAEAVRRDEGAARAAAPAASETERAVAEVWAEVLSRPPAGVDLNFFEAGGTSLLAIRLGDRLARRFGRPVPVLTVFRNPTVAAQARLFAGEEKSAAAETAMVEAAMRRGARRRALPSGAA</sequence>
<dbReference type="InterPro" id="IPR045851">
    <property type="entry name" value="AMP-bd_C_sf"/>
</dbReference>
<dbReference type="PROSITE" id="PS00455">
    <property type="entry name" value="AMP_BINDING"/>
    <property type="match status" value="1"/>
</dbReference>
<dbReference type="Gene3D" id="1.10.1200.10">
    <property type="entry name" value="ACP-like"/>
    <property type="match status" value="1"/>
</dbReference>
<dbReference type="EMBL" id="JAQQLI010000039">
    <property type="protein sequence ID" value="MDC7788194.1"/>
    <property type="molecule type" value="Genomic_DNA"/>
</dbReference>
<dbReference type="SUPFAM" id="SSF52777">
    <property type="entry name" value="CoA-dependent acyltransferases"/>
    <property type="match status" value="2"/>
</dbReference>
<gene>
    <name evidence="7" type="ORF">PQJ73_21095</name>
</gene>
<reference evidence="7" key="1">
    <citation type="journal article" date="2023" name="Microbiol Resour">
        <title>Genome Sequences of Rhodoplanes serenus and Two Thermotolerant Strains, Rhodoplanes tepidamans and 'Rhodoplanes cryptolactis,' Further Refine the Genus.</title>
        <authorList>
            <person name="Rayyan A.A."/>
            <person name="Kyndt J.A."/>
        </authorList>
    </citation>
    <scope>NUCLEOTIDE SEQUENCE</scope>
    <source>
        <strain evidence="7">DSM 9987</strain>
    </source>
</reference>
<dbReference type="InterPro" id="IPR010071">
    <property type="entry name" value="AA_adenyl_dom"/>
</dbReference>
<dbReference type="Gene3D" id="2.30.38.10">
    <property type="entry name" value="Luciferase, Domain 3"/>
    <property type="match status" value="1"/>
</dbReference>
<dbReference type="Pfam" id="PF13193">
    <property type="entry name" value="AMP-binding_C"/>
    <property type="match status" value="1"/>
</dbReference>
<dbReference type="RefSeq" id="WP_272779032.1">
    <property type="nucleotide sequence ID" value="NZ_JAQQLI010000039.1"/>
</dbReference>
<keyword evidence="4" id="KW-0436">Ligase</keyword>
<feature type="region of interest" description="Disordered" evidence="5">
    <location>
        <begin position="100"/>
        <end position="131"/>
    </location>
</feature>
<organism evidence="7 8">
    <name type="scientific">Rhodoplanes tepidamans</name>
    <name type="common">Rhodoplanes cryptolactis</name>
    <dbReference type="NCBI Taxonomy" id="200616"/>
    <lineage>
        <taxon>Bacteria</taxon>
        <taxon>Pseudomonadati</taxon>
        <taxon>Pseudomonadota</taxon>
        <taxon>Alphaproteobacteria</taxon>
        <taxon>Hyphomicrobiales</taxon>
        <taxon>Nitrobacteraceae</taxon>
        <taxon>Rhodoplanes</taxon>
    </lineage>
</organism>
<evidence type="ECO:0000256" key="4">
    <source>
        <dbReference type="ARBA" id="ARBA00022598"/>
    </source>
</evidence>
<evidence type="ECO:0000256" key="3">
    <source>
        <dbReference type="ARBA" id="ARBA00022553"/>
    </source>
</evidence>
<feature type="domain" description="Carrier" evidence="6">
    <location>
        <begin position="1114"/>
        <end position="1189"/>
    </location>
</feature>
<feature type="compositionally biased region" description="Low complexity" evidence="5">
    <location>
        <begin position="107"/>
        <end position="127"/>
    </location>
</feature>
<dbReference type="Pfam" id="PF00668">
    <property type="entry name" value="Condensation"/>
    <property type="match status" value="1"/>
</dbReference>
<dbReference type="InterPro" id="IPR009081">
    <property type="entry name" value="PP-bd_ACP"/>
</dbReference>
<dbReference type="Gene3D" id="3.30.559.30">
    <property type="entry name" value="Nonribosomal peptide synthetase, condensation domain"/>
    <property type="match status" value="1"/>
</dbReference>
<feature type="domain" description="Carrier" evidence="6">
    <location>
        <begin position="19"/>
        <end position="95"/>
    </location>
</feature>
<dbReference type="Pfam" id="PF00550">
    <property type="entry name" value="PP-binding"/>
    <property type="match status" value="2"/>
</dbReference>
<dbReference type="InterPro" id="IPR057737">
    <property type="entry name" value="Condensation_MtbB-like"/>
</dbReference>
<comment type="pathway">
    <text evidence="1">Siderophore biosynthesis.</text>
</comment>
<dbReference type="InterPro" id="IPR001242">
    <property type="entry name" value="Condensation_dom"/>
</dbReference>
<keyword evidence="3" id="KW-0597">Phosphoprotein</keyword>
<dbReference type="InterPro" id="IPR020845">
    <property type="entry name" value="AMP-binding_CS"/>
</dbReference>
<evidence type="ECO:0000313" key="8">
    <source>
        <dbReference type="Proteomes" id="UP001165652"/>
    </source>
</evidence>
<dbReference type="SMART" id="SM00823">
    <property type="entry name" value="PKS_PP"/>
    <property type="match status" value="2"/>
</dbReference>
<name>A0ABT5JFW4_RHOTP</name>
<dbReference type="InterPro" id="IPR023213">
    <property type="entry name" value="CAT-like_dom_sf"/>
</dbReference>
<dbReference type="Gene3D" id="3.40.50.1820">
    <property type="entry name" value="alpha/beta hydrolase"/>
    <property type="match status" value="1"/>
</dbReference>
<protein>
    <submittedName>
        <fullName evidence="7">Amino acid adenylation domain-containing protein</fullName>
    </submittedName>
</protein>
<dbReference type="Gene3D" id="3.40.50.980">
    <property type="match status" value="2"/>
</dbReference>
<dbReference type="Proteomes" id="UP001165652">
    <property type="component" value="Unassembled WGS sequence"/>
</dbReference>
<evidence type="ECO:0000259" key="6">
    <source>
        <dbReference type="PROSITE" id="PS50075"/>
    </source>
</evidence>